<evidence type="ECO:0000313" key="2">
    <source>
        <dbReference type="Proteomes" id="UP000001312"/>
    </source>
</evidence>
<organism evidence="1 2">
    <name type="scientific">Sclerotinia sclerotiorum (strain ATCC 18683 / 1980 / Ss-1)</name>
    <name type="common">White mold</name>
    <name type="synonym">Whetzelinia sclerotiorum</name>
    <dbReference type="NCBI Taxonomy" id="665079"/>
    <lineage>
        <taxon>Eukaryota</taxon>
        <taxon>Fungi</taxon>
        <taxon>Dikarya</taxon>
        <taxon>Ascomycota</taxon>
        <taxon>Pezizomycotina</taxon>
        <taxon>Leotiomycetes</taxon>
        <taxon>Helotiales</taxon>
        <taxon>Sclerotiniaceae</taxon>
        <taxon>Sclerotinia</taxon>
    </lineage>
</organism>
<evidence type="ECO:0000313" key="1">
    <source>
        <dbReference type="EMBL" id="EDN95238.1"/>
    </source>
</evidence>
<accession>A7F0J6</accession>
<name>A7F0J6_SCLS1</name>
<gene>
    <name evidence="1" type="ORF">SS1G_11114</name>
</gene>
<dbReference type="KEGG" id="ssl:SS1G_11114"/>
<dbReference type="AlphaFoldDB" id="A7F0J6"/>
<dbReference type="Proteomes" id="UP000001312">
    <property type="component" value="Unassembled WGS sequence"/>
</dbReference>
<dbReference type="InParanoid" id="A7F0J6"/>
<dbReference type="EMBL" id="CH476637">
    <property type="protein sequence ID" value="EDN95238.1"/>
    <property type="molecule type" value="Genomic_DNA"/>
</dbReference>
<dbReference type="GeneID" id="5483978"/>
<protein>
    <submittedName>
        <fullName evidence="1">Uncharacterized protein</fullName>
    </submittedName>
</protein>
<reference evidence="2" key="1">
    <citation type="journal article" date="2011" name="PLoS Genet.">
        <title>Genomic analysis of the necrotrophic fungal pathogens Sclerotinia sclerotiorum and Botrytis cinerea.</title>
        <authorList>
            <person name="Amselem J."/>
            <person name="Cuomo C.A."/>
            <person name="van Kan J.A."/>
            <person name="Viaud M."/>
            <person name="Benito E.P."/>
            <person name="Couloux A."/>
            <person name="Coutinho P.M."/>
            <person name="de Vries R.P."/>
            <person name="Dyer P.S."/>
            <person name="Fillinger S."/>
            <person name="Fournier E."/>
            <person name="Gout L."/>
            <person name="Hahn M."/>
            <person name="Kohn L."/>
            <person name="Lapalu N."/>
            <person name="Plummer K.M."/>
            <person name="Pradier J.M."/>
            <person name="Quevillon E."/>
            <person name="Sharon A."/>
            <person name="Simon A."/>
            <person name="ten Have A."/>
            <person name="Tudzynski B."/>
            <person name="Tudzynski P."/>
            <person name="Wincker P."/>
            <person name="Andrew M."/>
            <person name="Anthouard V."/>
            <person name="Beever R.E."/>
            <person name="Beffa R."/>
            <person name="Benoit I."/>
            <person name="Bouzid O."/>
            <person name="Brault B."/>
            <person name="Chen Z."/>
            <person name="Choquer M."/>
            <person name="Collemare J."/>
            <person name="Cotton P."/>
            <person name="Danchin E.G."/>
            <person name="Da Silva C."/>
            <person name="Gautier A."/>
            <person name="Giraud C."/>
            <person name="Giraud T."/>
            <person name="Gonzalez C."/>
            <person name="Grossetete S."/>
            <person name="Guldener U."/>
            <person name="Henrissat B."/>
            <person name="Howlett B.J."/>
            <person name="Kodira C."/>
            <person name="Kretschmer M."/>
            <person name="Lappartient A."/>
            <person name="Leroch M."/>
            <person name="Levis C."/>
            <person name="Mauceli E."/>
            <person name="Neuveglise C."/>
            <person name="Oeser B."/>
            <person name="Pearson M."/>
            <person name="Poulain J."/>
            <person name="Poussereau N."/>
            <person name="Quesneville H."/>
            <person name="Rascle C."/>
            <person name="Schumacher J."/>
            <person name="Segurens B."/>
            <person name="Sexton A."/>
            <person name="Silva E."/>
            <person name="Sirven C."/>
            <person name="Soanes D.M."/>
            <person name="Talbot N.J."/>
            <person name="Templeton M."/>
            <person name="Yandava C."/>
            <person name="Yarden O."/>
            <person name="Zeng Q."/>
            <person name="Rollins J.A."/>
            <person name="Lebrun M.H."/>
            <person name="Dickman M."/>
        </authorList>
    </citation>
    <scope>NUCLEOTIDE SEQUENCE [LARGE SCALE GENOMIC DNA]</scope>
    <source>
        <strain evidence="2">ATCC 18683 / 1980 / Ss-1</strain>
    </source>
</reference>
<proteinExistence type="predicted"/>
<keyword evidence="2" id="KW-1185">Reference proteome</keyword>
<dbReference type="RefSeq" id="XP_001587873.1">
    <property type="nucleotide sequence ID" value="XM_001587823.1"/>
</dbReference>
<sequence>MTSSILVKVEPRAPSVAFAGNGSLGEIPRVFSAILPM</sequence>
<dbReference type="HOGENOM" id="CLU_3351368_0_0_1"/>